<dbReference type="Proteomes" id="UP000198287">
    <property type="component" value="Unassembled WGS sequence"/>
</dbReference>
<keyword evidence="1" id="KW-0812">Transmembrane</keyword>
<proteinExistence type="predicted"/>
<keyword evidence="1" id="KW-0472">Membrane</keyword>
<evidence type="ECO:0000313" key="4">
    <source>
        <dbReference type="Proteomes" id="UP000198287"/>
    </source>
</evidence>
<accession>A0A226F0M4</accession>
<dbReference type="EMBL" id="LNIX01000001">
    <property type="protein sequence ID" value="OXA63313.1"/>
    <property type="molecule type" value="Genomic_DNA"/>
</dbReference>
<keyword evidence="4" id="KW-1185">Reference proteome</keyword>
<evidence type="ECO:0000256" key="1">
    <source>
        <dbReference type="SAM" id="Phobius"/>
    </source>
</evidence>
<dbReference type="InterPro" id="IPR009721">
    <property type="entry name" value="O-acyltransferase_WSD1_C"/>
</dbReference>
<dbReference type="AlphaFoldDB" id="A0A226F0M4"/>
<gene>
    <name evidence="3" type="ORF">Fcan01_00073</name>
</gene>
<evidence type="ECO:0000259" key="2">
    <source>
        <dbReference type="Pfam" id="PF06974"/>
    </source>
</evidence>
<feature type="transmembrane region" description="Helical" evidence="1">
    <location>
        <begin position="511"/>
        <end position="537"/>
    </location>
</feature>
<feature type="transmembrane region" description="Helical" evidence="1">
    <location>
        <begin position="7"/>
        <end position="29"/>
    </location>
</feature>
<dbReference type="OrthoDB" id="619536at2759"/>
<protein>
    <recommendedName>
        <fullName evidence="2">O-acyltransferase WSD1 C-terminal domain-containing protein</fullName>
    </recommendedName>
</protein>
<reference evidence="3 4" key="1">
    <citation type="submission" date="2015-12" db="EMBL/GenBank/DDBJ databases">
        <title>The genome of Folsomia candida.</title>
        <authorList>
            <person name="Faddeeva A."/>
            <person name="Derks M.F."/>
            <person name="Anvar Y."/>
            <person name="Smit S."/>
            <person name="Van Straalen N."/>
            <person name="Roelofs D."/>
        </authorList>
    </citation>
    <scope>NUCLEOTIDE SEQUENCE [LARGE SCALE GENOMIC DNA]</scope>
    <source>
        <strain evidence="3 4">VU population</strain>
        <tissue evidence="3">Whole body</tissue>
    </source>
</reference>
<keyword evidence="1" id="KW-1133">Transmembrane helix</keyword>
<dbReference type="Pfam" id="PF06974">
    <property type="entry name" value="WS_DGAT_C"/>
    <property type="match status" value="1"/>
</dbReference>
<evidence type="ECO:0000313" key="3">
    <source>
        <dbReference type="EMBL" id="OXA63313.1"/>
    </source>
</evidence>
<name>A0A226F0M4_FOLCA</name>
<comment type="caution">
    <text evidence="3">The sequence shown here is derived from an EMBL/GenBank/DDBJ whole genome shotgun (WGS) entry which is preliminary data.</text>
</comment>
<sequence>MSKSSALLIALYLPLWLFVIPLILTWLPFHIYRCAVKLIAMLNGFEFRHPVFANVFLIFGDGMSSKMGVTYFGTEISEIAIIWTCDDHVFLGGDFRNSHHFDVRRPHDCVGGVECRKNDFCHVRPDLIAMLSPSDARFAYNRTHMCPVSTVVPSLELEGDVDPTHIRGTLKIQILEATEENDNGKLLYPELGWTIKNFLGFPFWAKATIIDDPVRIISEAMTDAQLTDLHTQLTFQPYEVNGPLWELVIARRKHNSAETPTSVVLFRFHHTFVDGVGVFYLLKKMISPQTVQLDKKVSKKRGNLSPLRYLGMPYDFVHGCREGSSTDLVQDKKNWSILGDNFSPSEAASHLCFHISEPISFGRIRQLGALHGVSGTAVMHSAILGAIRSSVFADVAPISATVRVETTLVPPWKRDRLLGNNVMHGVYTAPVGEVDARKRLIQTNEAFVAMKESTFCVTSTLISYVLASLPRPIVKLIQELHKGNEGIFIGNIVGPEEIPKFCGYLSKNVSLMYGFGAINSGLIFGLITFGGTMRICVFGNKNLLPRSGQAEEITRAFMRELDDLEIME</sequence>
<organism evidence="3 4">
    <name type="scientific">Folsomia candida</name>
    <name type="common">Springtail</name>
    <dbReference type="NCBI Taxonomy" id="158441"/>
    <lineage>
        <taxon>Eukaryota</taxon>
        <taxon>Metazoa</taxon>
        <taxon>Ecdysozoa</taxon>
        <taxon>Arthropoda</taxon>
        <taxon>Hexapoda</taxon>
        <taxon>Collembola</taxon>
        <taxon>Entomobryomorpha</taxon>
        <taxon>Isotomoidea</taxon>
        <taxon>Isotomidae</taxon>
        <taxon>Proisotominae</taxon>
        <taxon>Folsomia</taxon>
    </lineage>
</organism>
<feature type="domain" description="O-acyltransferase WSD1 C-terminal" evidence="2">
    <location>
        <begin position="419"/>
        <end position="562"/>
    </location>
</feature>